<dbReference type="RefSeq" id="WP_209737440.1">
    <property type="nucleotide sequence ID" value="NZ_CP072611.1"/>
</dbReference>
<gene>
    <name evidence="10" type="ORF">ACFSKQ_13650</name>
</gene>
<feature type="transmembrane region" description="Helical" evidence="9">
    <location>
        <begin position="238"/>
        <end position="259"/>
    </location>
</feature>
<dbReference type="Proteomes" id="UP001597371">
    <property type="component" value="Unassembled WGS sequence"/>
</dbReference>
<evidence type="ECO:0000256" key="2">
    <source>
        <dbReference type="ARBA" id="ARBA00022553"/>
    </source>
</evidence>
<evidence type="ECO:0000256" key="9">
    <source>
        <dbReference type="SAM" id="Phobius"/>
    </source>
</evidence>
<feature type="transmembrane region" description="Helical" evidence="9">
    <location>
        <begin position="164"/>
        <end position="179"/>
    </location>
</feature>
<dbReference type="EMBL" id="JBHUIJ010000018">
    <property type="protein sequence ID" value="MFD2238494.1"/>
    <property type="molecule type" value="Genomic_DNA"/>
</dbReference>
<evidence type="ECO:0000313" key="10">
    <source>
        <dbReference type="EMBL" id="MFD2238494.1"/>
    </source>
</evidence>
<dbReference type="PANTHER" id="PTHR30578:SF1">
    <property type="entry name" value="NA(+)-TRANSLOCATING NADH-QUINONE REDUCTASE SUBUNIT B"/>
    <property type="match status" value="1"/>
</dbReference>
<keyword evidence="4" id="KW-0288">FMN</keyword>
<evidence type="ECO:0000256" key="5">
    <source>
        <dbReference type="ARBA" id="ARBA00022692"/>
    </source>
</evidence>
<evidence type="ECO:0000256" key="1">
    <source>
        <dbReference type="ARBA" id="ARBA00022448"/>
    </source>
</evidence>
<evidence type="ECO:0000256" key="8">
    <source>
        <dbReference type="ARBA" id="ARBA00023136"/>
    </source>
</evidence>
<feature type="transmembrane region" description="Helical" evidence="9">
    <location>
        <begin position="44"/>
        <end position="62"/>
    </location>
</feature>
<keyword evidence="1" id="KW-0813">Transport</keyword>
<keyword evidence="2" id="KW-0597">Phosphoprotein</keyword>
<keyword evidence="7 9" id="KW-1133">Transmembrane helix</keyword>
<feature type="transmembrane region" description="Helical" evidence="9">
    <location>
        <begin position="116"/>
        <end position="134"/>
    </location>
</feature>
<name>A0ABW5CME2_9HYPH</name>
<dbReference type="InterPro" id="IPR004338">
    <property type="entry name" value="NqrB/RnfD"/>
</dbReference>
<feature type="transmembrane region" description="Helical" evidence="9">
    <location>
        <begin position="185"/>
        <end position="202"/>
    </location>
</feature>
<evidence type="ECO:0000256" key="6">
    <source>
        <dbReference type="ARBA" id="ARBA00022967"/>
    </source>
</evidence>
<feature type="transmembrane region" description="Helical" evidence="9">
    <location>
        <begin position="140"/>
        <end position="157"/>
    </location>
</feature>
<keyword evidence="8 9" id="KW-0472">Membrane</keyword>
<feature type="transmembrane region" description="Helical" evidence="9">
    <location>
        <begin position="69"/>
        <end position="85"/>
    </location>
</feature>
<protein>
    <submittedName>
        <fullName evidence="10">RnfABCDGE type electron transport complex subunit D</fullName>
    </submittedName>
</protein>
<sequence>MIAPAIPPLAALRHRAMAGGGTPLALAALAVPLFAAGLMEGWTLPARLALVLLVTLGWQVAFAGIRKRGLEPSGIVTAALIALLVPAEAPYWQLILATTFGVVIGGEVFGGRGRGFVHPAVVALTFLMFSFASPDYRQDPGIPALAVAPAAILLLLGGQASWRILLAAVAVLAAVVSLREAGDPLAILSSGSVLVALLFLCADPVASASTNAGRWAYGALAGLLAGLFAQAGPAFGSVVFAVLMASIFAPALDQIAIALHMRWREKRHG</sequence>
<evidence type="ECO:0000256" key="7">
    <source>
        <dbReference type="ARBA" id="ARBA00022989"/>
    </source>
</evidence>
<evidence type="ECO:0000256" key="3">
    <source>
        <dbReference type="ARBA" id="ARBA00022630"/>
    </source>
</evidence>
<proteinExistence type="predicted"/>
<evidence type="ECO:0000256" key="4">
    <source>
        <dbReference type="ARBA" id="ARBA00022643"/>
    </source>
</evidence>
<reference evidence="11" key="1">
    <citation type="journal article" date="2019" name="Int. J. Syst. Evol. Microbiol.">
        <title>The Global Catalogue of Microorganisms (GCM) 10K type strain sequencing project: providing services to taxonomists for standard genome sequencing and annotation.</title>
        <authorList>
            <consortium name="The Broad Institute Genomics Platform"/>
            <consortium name="The Broad Institute Genome Sequencing Center for Infectious Disease"/>
            <person name="Wu L."/>
            <person name="Ma J."/>
        </authorList>
    </citation>
    <scope>NUCLEOTIDE SEQUENCE [LARGE SCALE GENOMIC DNA]</scope>
    <source>
        <strain evidence="11">ZS-35-S2</strain>
    </source>
</reference>
<keyword evidence="3" id="KW-0285">Flavoprotein</keyword>
<accession>A0ABW5CME2</accession>
<feature type="transmembrane region" description="Helical" evidence="9">
    <location>
        <begin position="21"/>
        <end position="38"/>
    </location>
</feature>
<organism evidence="10 11">
    <name type="scientific">Aureimonas populi</name>
    <dbReference type="NCBI Taxonomy" id="1701758"/>
    <lineage>
        <taxon>Bacteria</taxon>
        <taxon>Pseudomonadati</taxon>
        <taxon>Pseudomonadota</taxon>
        <taxon>Alphaproteobacteria</taxon>
        <taxon>Hyphomicrobiales</taxon>
        <taxon>Aurantimonadaceae</taxon>
        <taxon>Aureimonas</taxon>
    </lineage>
</organism>
<dbReference type="PANTHER" id="PTHR30578">
    <property type="entry name" value="ELECTRON TRANSPORT COMPLEX PROTEIN RNFD"/>
    <property type="match status" value="1"/>
</dbReference>
<keyword evidence="11" id="KW-1185">Reference proteome</keyword>
<evidence type="ECO:0000313" key="11">
    <source>
        <dbReference type="Proteomes" id="UP001597371"/>
    </source>
</evidence>
<keyword evidence="6" id="KW-1278">Translocase</keyword>
<dbReference type="Pfam" id="PF03116">
    <property type="entry name" value="NQR2_RnfD_RnfE"/>
    <property type="match status" value="2"/>
</dbReference>
<comment type="caution">
    <text evidence="10">The sequence shown here is derived from an EMBL/GenBank/DDBJ whole genome shotgun (WGS) entry which is preliminary data.</text>
</comment>
<keyword evidence="5 9" id="KW-0812">Transmembrane</keyword>